<dbReference type="SUPFAM" id="SSF52087">
    <property type="entry name" value="CRAL/TRIO domain"/>
    <property type="match status" value="1"/>
</dbReference>
<evidence type="ECO:0000256" key="7">
    <source>
        <dbReference type="ARBA" id="ARBA00023121"/>
    </source>
</evidence>
<name>A0A0K9NNU5_ZOSMR</name>
<evidence type="ECO:0000256" key="5">
    <source>
        <dbReference type="ARBA" id="ARBA00022490"/>
    </source>
</evidence>
<accession>A0A0K9NNU5</accession>
<dbReference type="Pfam" id="PF00650">
    <property type="entry name" value="CRAL_TRIO"/>
    <property type="match status" value="1"/>
</dbReference>
<evidence type="ECO:0000259" key="11">
    <source>
        <dbReference type="PROSITE" id="PS50191"/>
    </source>
</evidence>
<dbReference type="PANTHER" id="PTHR45932">
    <property type="entry name" value="PATELLIN-1"/>
    <property type="match status" value="1"/>
</dbReference>
<dbReference type="PROSITE" id="PS50866">
    <property type="entry name" value="GOLD"/>
    <property type="match status" value="1"/>
</dbReference>
<keyword evidence="8" id="KW-0472">Membrane</keyword>
<protein>
    <submittedName>
        <fullName evidence="13">Phosphatidylinositol transfer protein</fullName>
    </submittedName>
</protein>
<keyword evidence="9" id="KW-0131">Cell cycle</keyword>
<dbReference type="Gene3D" id="3.40.525.10">
    <property type="entry name" value="CRAL-TRIO lipid binding domain"/>
    <property type="match status" value="1"/>
</dbReference>
<feature type="region of interest" description="Disordered" evidence="10">
    <location>
        <begin position="170"/>
        <end position="218"/>
    </location>
</feature>
<keyword evidence="7" id="KW-0446">Lipid-binding</keyword>
<dbReference type="Pfam" id="PF03765">
    <property type="entry name" value="CRAL_TRIO_N"/>
    <property type="match status" value="1"/>
</dbReference>
<feature type="compositionally biased region" description="Pro residues" evidence="10">
    <location>
        <begin position="32"/>
        <end position="52"/>
    </location>
</feature>
<dbReference type="SMART" id="SM01100">
    <property type="entry name" value="CRAL_TRIO_N"/>
    <property type="match status" value="1"/>
</dbReference>
<feature type="domain" description="CRAL-TRIO" evidence="11">
    <location>
        <begin position="360"/>
        <end position="536"/>
    </location>
</feature>
<keyword evidence="14" id="KW-1185">Reference proteome</keyword>
<evidence type="ECO:0000256" key="9">
    <source>
        <dbReference type="ARBA" id="ARBA00023306"/>
    </source>
</evidence>
<gene>
    <name evidence="13" type="ORF">ZOSMA_82G00630</name>
</gene>
<dbReference type="GO" id="GO:0005737">
    <property type="term" value="C:cytoplasm"/>
    <property type="evidence" value="ECO:0007669"/>
    <property type="project" value="UniProtKB-SubCell"/>
</dbReference>
<reference evidence="14" key="1">
    <citation type="journal article" date="2016" name="Nature">
        <title>The genome of the seagrass Zostera marina reveals angiosperm adaptation to the sea.</title>
        <authorList>
            <person name="Olsen J.L."/>
            <person name="Rouze P."/>
            <person name="Verhelst B."/>
            <person name="Lin Y.-C."/>
            <person name="Bayer T."/>
            <person name="Collen J."/>
            <person name="Dattolo E."/>
            <person name="De Paoli E."/>
            <person name="Dittami S."/>
            <person name="Maumus F."/>
            <person name="Michel G."/>
            <person name="Kersting A."/>
            <person name="Lauritano C."/>
            <person name="Lohaus R."/>
            <person name="Toepel M."/>
            <person name="Tonon T."/>
            <person name="Vanneste K."/>
            <person name="Amirebrahimi M."/>
            <person name="Brakel J."/>
            <person name="Bostroem C."/>
            <person name="Chovatia M."/>
            <person name="Grimwood J."/>
            <person name="Jenkins J.W."/>
            <person name="Jueterbock A."/>
            <person name="Mraz A."/>
            <person name="Stam W.T."/>
            <person name="Tice H."/>
            <person name="Bornberg-Bauer E."/>
            <person name="Green P.J."/>
            <person name="Pearson G.A."/>
            <person name="Procaccini G."/>
            <person name="Duarte C.M."/>
            <person name="Schmutz J."/>
            <person name="Reusch T.B.H."/>
            <person name="Van de Peer Y."/>
        </authorList>
    </citation>
    <scope>NUCLEOTIDE SEQUENCE [LARGE SCALE GENOMIC DNA]</scope>
    <source>
        <strain evidence="14">cv. Finnish</strain>
    </source>
</reference>
<dbReference type="GO" id="GO:0016020">
    <property type="term" value="C:membrane"/>
    <property type="evidence" value="ECO:0007669"/>
    <property type="project" value="UniProtKB-SubCell"/>
</dbReference>
<dbReference type="AlphaFoldDB" id="A0A0K9NNU5"/>
<dbReference type="STRING" id="29655.A0A0K9NNU5"/>
<organism evidence="13 14">
    <name type="scientific">Zostera marina</name>
    <name type="common">Eelgrass</name>
    <dbReference type="NCBI Taxonomy" id="29655"/>
    <lineage>
        <taxon>Eukaryota</taxon>
        <taxon>Viridiplantae</taxon>
        <taxon>Streptophyta</taxon>
        <taxon>Embryophyta</taxon>
        <taxon>Tracheophyta</taxon>
        <taxon>Spermatophyta</taxon>
        <taxon>Magnoliopsida</taxon>
        <taxon>Liliopsida</taxon>
        <taxon>Zosteraceae</taxon>
        <taxon>Zostera</taxon>
    </lineage>
</organism>
<feature type="region of interest" description="Disordered" evidence="10">
    <location>
        <begin position="1"/>
        <end position="58"/>
    </location>
</feature>
<dbReference type="InterPro" id="IPR009038">
    <property type="entry name" value="GOLD_dom"/>
</dbReference>
<comment type="subcellular location">
    <subcellularLocation>
        <location evidence="2">Cytoplasm</location>
    </subcellularLocation>
    <subcellularLocation>
        <location evidence="1">Membrane</location>
    </subcellularLocation>
</comment>
<dbReference type="InterPro" id="IPR011074">
    <property type="entry name" value="CRAL/TRIO_N_dom"/>
</dbReference>
<evidence type="ECO:0000256" key="6">
    <source>
        <dbReference type="ARBA" id="ARBA00022618"/>
    </source>
</evidence>
<dbReference type="GO" id="GO:0008289">
    <property type="term" value="F:lipid binding"/>
    <property type="evidence" value="ECO:0007669"/>
    <property type="project" value="UniProtKB-KW"/>
</dbReference>
<evidence type="ECO:0000256" key="3">
    <source>
        <dbReference type="ARBA" id="ARBA00007155"/>
    </source>
</evidence>
<keyword evidence="5" id="KW-0963">Cytoplasm</keyword>
<dbReference type="PANTHER" id="PTHR45932:SF2">
    <property type="entry name" value="PATELLIN-4"/>
    <property type="match status" value="1"/>
</dbReference>
<comment type="caution">
    <text evidence="13">The sequence shown here is derived from an EMBL/GenBank/DDBJ whole genome shotgun (WGS) entry which is preliminary data.</text>
</comment>
<dbReference type="InterPro" id="IPR036865">
    <property type="entry name" value="CRAL-TRIO_dom_sf"/>
</dbReference>
<keyword evidence="4" id="KW-0813">Transport</keyword>
<evidence type="ECO:0000256" key="4">
    <source>
        <dbReference type="ARBA" id="ARBA00022448"/>
    </source>
</evidence>
<feature type="compositionally biased region" description="Basic and acidic residues" evidence="10">
    <location>
        <begin position="1"/>
        <end position="11"/>
    </location>
</feature>
<evidence type="ECO:0000256" key="10">
    <source>
        <dbReference type="SAM" id="MobiDB-lite"/>
    </source>
</evidence>
<dbReference type="OMA" id="ENTLFRK"/>
<evidence type="ECO:0000256" key="8">
    <source>
        <dbReference type="ARBA" id="ARBA00023136"/>
    </source>
</evidence>
<dbReference type="PROSITE" id="PS50191">
    <property type="entry name" value="CRAL_TRIO"/>
    <property type="match status" value="1"/>
</dbReference>
<dbReference type="GO" id="GO:0051301">
    <property type="term" value="P:cell division"/>
    <property type="evidence" value="ECO:0007669"/>
    <property type="project" value="UniProtKB-KW"/>
</dbReference>
<dbReference type="SUPFAM" id="SSF46938">
    <property type="entry name" value="CRAL/TRIO N-terminal domain"/>
    <property type="match status" value="1"/>
</dbReference>
<proteinExistence type="inferred from homology"/>
<sequence length="646" mass="72523">MSSEVKPEDTSKSTPSPAPAPSVAPTQAPSVAPTPTPSVAPNPTPSVAPNPDPVVDNGAKGVISTVVAAMVEAGDKNKTEEAAKLTEEAVKKETKETEKSVDVAVEKKEEGEAKIMEKTVSFKEESNLLSDLTETEKKALYELRDKIEDAILTNTLLPVEAELEKISETVKQVEDDGKKQEESKNITEEKGDKEKSPEMVEVKEKTHAAEEKKVEVKEKTLAAEEEKKVEVKEKTLAAEEEKKVEVTENTTAANGEKSIEVKEKAKETEEKKVEAKEKEAVATEEDKKVEIKEKEMVEVDKDIMLWGVPLLPSKGSESTNVILLKFLRARDFKSKDAFEMLKKTLQWRKENKIDTILEEDIPGADDLRGTAYMDTAVDRDGHPICYNVYGVFADQELYTRMVGSEAKTEQFLRWGFQVMEKGIQKLDFSPGSVASILQITDLKNTPWVSKKELRVAMSRAVNLLQDNYPEFVAKNIFINVPFWYYAFNTLLSPFLTQRTKSKFVFARPAKVTETLLKYLEPAQLPVQYGGLRRQDSMSEFEAKTTTVCELSLKAGTTEHIEIPVKEIGVNTVWEISVVGWDVEYKEEFVPDNADSYSVIVLRGKKYGATHDAHRNSFKNQESGRLVLTIENNTYKVKKVLYRYTVK</sequence>
<dbReference type="EMBL" id="LFYR01002027">
    <property type="protein sequence ID" value="KMZ57747.1"/>
    <property type="molecule type" value="Genomic_DNA"/>
</dbReference>
<comment type="similarity">
    <text evidence="3">Belongs to the patellin family.</text>
</comment>
<dbReference type="Proteomes" id="UP000036987">
    <property type="component" value="Unassembled WGS sequence"/>
</dbReference>
<evidence type="ECO:0000259" key="12">
    <source>
        <dbReference type="PROSITE" id="PS50866"/>
    </source>
</evidence>
<dbReference type="InterPro" id="IPR001251">
    <property type="entry name" value="CRAL-TRIO_dom"/>
</dbReference>
<dbReference type="OrthoDB" id="75724at2759"/>
<feature type="domain" description="GOLD" evidence="12">
    <location>
        <begin position="543"/>
        <end position="645"/>
    </location>
</feature>
<keyword evidence="6" id="KW-0132">Cell division</keyword>
<evidence type="ECO:0000256" key="2">
    <source>
        <dbReference type="ARBA" id="ARBA00004496"/>
    </source>
</evidence>
<evidence type="ECO:0000256" key="1">
    <source>
        <dbReference type="ARBA" id="ARBA00004370"/>
    </source>
</evidence>
<evidence type="ECO:0000313" key="13">
    <source>
        <dbReference type="EMBL" id="KMZ57747.1"/>
    </source>
</evidence>
<dbReference type="InterPro" id="IPR056794">
    <property type="entry name" value="PATL1-6_C_GOLD"/>
</dbReference>
<dbReference type="Pfam" id="PF25099">
    <property type="entry name" value="GOLD_PATL1_C"/>
    <property type="match status" value="1"/>
</dbReference>
<feature type="region of interest" description="Disordered" evidence="10">
    <location>
        <begin position="238"/>
        <end position="257"/>
    </location>
</feature>
<dbReference type="CDD" id="cd00170">
    <property type="entry name" value="SEC14"/>
    <property type="match status" value="1"/>
</dbReference>
<dbReference type="InterPro" id="IPR044834">
    <property type="entry name" value="PATL"/>
</dbReference>
<dbReference type="InterPro" id="IPR036273">
    <property type="entry name" value="CRAL/TRIO_N_dom_sf"/>
</dbReference>
<evidence type="ECO:0000313" key="14">
    <source>
        <dbReference type="Proteomes" id="UP000036987"/>
    </source>
</evidence>
<dbReference type="SMART" id="SM00516">
    <property type="entry name" value="SEC14"/>
    <property type="match status" value="1"/>
</dbReference>